<evidence type="ECO:0000313" key="3">
    <source>
        <dbReference type="Proteomes" id="UP001497382"/>
    </source>
</evidence>
<reference evidence="2 3" key="1">
    <citation type="submission" date="2024-04" db="EMBL/GenBank/DDBJ databases">
        <authorList>
            <person name="Rising A."/>
            <person name="Reimegard J."/>
            <person name="Sonavane S."/>
            <person name="Akerstrom W."/>
            <person name="Nylinder S."/>
            <person name="Hedman E."/>
            <person name="Kallberg Y."/>
        </authorList>
    </citation>
    <scope>NUCLEOTIDE SEQUENCE [LARGE SCALE GENOMIC DNA]</scope>
</reference>
<keyword evidence="1" id="KW-0732">Signal</keyword>
<feature type="signal peptide" evidence="1">
    <location>
        <begin position="1"/>
        <end position="16"/>
    </location>
</feature>
<sequence>MKFFVLLSLAVVFVFGSSDKDKKAPTPPTLPLMNYSAVDVEHQFGGDCQGNKTYGYFADCGERCHHYPKFCQKAKVLRCGCLPGYIQLDSTFLSPCVLPHHCPPKSKTYH</sequence>
<protein>
    <recommendedName>
        <fullName evidence="4">TIL domain-containing protein</fullName>
    </recommendedName>
</protein>
<organism evidence="2 3">
    <name type="scientific">Larinioides sclopetarius</name>
    <dbReference type="NCBI Taxonomy" id="280406"/>
    <lineage>
        <taxon>Eukaryota</taxon>
        <taxon>Metazoa</taxon>
        <taxon>Ecdysozoa</taxon>
        <taxon>Arthropoda</taxon>
        <taxon>Chelicerata</taxon>
        <taxon>Arachnida</taxon>
        <taxon>Araneae</taxon>
        <taxon>Araneomorphae</taxon>
        <taxon>Entelegynae</taxon>
        <taxon>Araneoidea</taxon>
        <taxon>Araneidae</taxon>
        <taxon>Larinioides</taxon>
    </lineage>
</organism>
<evidence type="ECO:0000256" key="1">
    <source>
        <dbReference type="SAM" id="SignalP"/>
    </source>
</evidence>
<keyword evidence="3" id="KW-1185">Reference proteome</keyword>
<evidence type="ECO:0008006" key="4">
    <source>
        <dbReference type="Google" id="ProtNLM"/>
    </source>
</evidence>
<comment type="caution">
    <text evidence="2">The sequence shown here is derived from an EMBL/GenBank/DDBJ whole genome shotgun (WGS) entry which is preliminary data.</text>
</comment>
<name>A0AAV2BTF7_9ARAC</name>
<gene>
    <name evidence="2" type="ORF">LARSCL_LOCUS21052</name>
</gene>
<feature type="chain" id="PRO_5043875388" description="TIL domain-containing protein" evidence="1">
    <location>
        <begin position="17"/>
        <end position="110"/>
    </location>
</feature>
<evidence type="ECO:0000313" key="2">
    <source>
        <dbReference type="EMBL" id="CAL1298904.1"/>
    </source>
</evidence>
<dbReference type="AlphaFoldDB" id="A0AAV2BTF7"/>
<dbReference type="EMBL" id="CAXIEN010000479">
    <property type="protein sequence ID" value="CAL1298904.1"/>
    <property type="molecule type" value="Genomic_DNA"/>
</dbReference>
<accession>A0AAV2BTF7</accession>
<proteinExistence type="predicted"/>
<dbReference type="InterPro" id="IPR036084">
    <property type="entry name" value="Ser_inhib-like_sf"/>
</dbReference>
<dbReference type="SUPFAM" id="SSF57567">
    <property type="entry name" value="Serine protease inhibitors"/>
    <property type="match status" value="1"/>
</dbReference>
<dbReference type="Proteomes" id="UP001497382">
    <property type="component" value="Unassembled WGS sequence"/>
</dbReference>